<evidence type="ECO:0000313" key="3">
    <source>
        <dbReference type="EMBL" id="RHD09837.1"/>
    </source>
</evidence>
<comment type="caution">
    <text evidence="3">The sequence shown here is derived from an EMBL/GenBank/DDBJ whole genome shotgun (WGS) entry which is preliminary data.</text>
</comment>
<evidence type="ECO:0000259" key="2">
    <source>
        <dbReference type="Pfam" id="PF13524"/>
    </source>
</evidence>
<protein>
    <submittedName>
        <fullName evidence="3">Uncharacterized protein</fullName>
    </submittedName>
</protein>
<feature type="domain" description="Spore protein YkvP/CgeB glycosyl transferase-like" evidence="2">
    <location>
        <begin position="266"/>
        <end position="395"/>
    </location>
</feature>
<sequence>MLKVNVLIFYNYNFGIEDVKECFEKKGYKFKVVWSEQLNQRKCTELDDIFEKEFDEGVGGRAFDCVFTFNYSPVISNNCNKRNVPYISIVYDSPQILLYSYTIINPCNYVFIFDKTQYMELSNEGIETVYYCPLAVNTDRLKSMFNDEYEGKNQLYAGDISFIGSMYNEKHNLYDRLCGVNDYTKGYLDAIMKVQRSIYGYFFLEDMLKGDVLDEMMRVCPVKPNEDGVETVQYVYANYFLARRMATDERTDILSRVGRELGRENKINLYTPDVSVRFINVNNKGTVDYYNEMPYVFRNSRINLNITLRSIKSGIPLRCMDICGAGGFLLSNYQEDLYDVFVPGEDMVIYDSIDDLITKCKYYLSHDVERRQIAQNGFGKIEEKHTYDVRFEEIFNMVFN</sequence>
<proteinExistence type="predicted"/>
<name>A0A414DGM3_9FIRM</name>
<reference evidence="3 4" key="1">
    <citation type="submission" date="2018-08" db="EMBL/GenBank/DDBJ databases">
        <title>A genome reference for cultivated species of the human gut microbiota.</title>
        <authorList>
            <person name="Zou Y."/>
            <person name="Xue W."/>
            <person name="Luo G."/>
        </authorList>
    </citation>
    <scope>NUCLEOTIDE SEQUENCE [LARGE SCALE GENOMIC DNA]</scope>
    <source>
        <strain evidence="3 4">AM32-2AC</strain>
    </source>
</reference>
<dbReference type="AlphaFoldDB" id="A0A414DGM3"/>
<dbReference type="InterPro" id="IPR024542">
    <property type="entry name" value="YkvP_N"/>
</dbReference>
<accession>A0A414DGM3</accession>
<evidence type="ECO:0000259" key="1">
    <source>
        <dbReference type="Pfam" id="PF12996"/>
    </source>
</evidence>
<dbReference type="InterPro" id="IPR055259">
    <property type="entry name" value="YkvP/CgeB_Glyco_trans-like"/>
</dbReference>
<organism evidence="3 4">
    <name type="scientific">Lachnospira eligens</name>
    <dbReference type="NCBI Taxonomy" id="39485"/>
    <lineage>
        <taxon>Bacteria</taxon>
        <taxon>Bacillati</taxon>
        <taxon>Bacillota</taxon>
        <taxon>Clostridia</taxon>
        <taxon>Lachnospirales</taxon>
        <taxon>Lachnospiraceae</taxon>
        <taxon>Lachnospira</taxon>
    </lineage>
</organism>
<feature type="domain" description="Spore protein YkvP N-terminal" evidence="1">
    <location>
        <begin position="90"/>
        <end position="167"/>
    </location>
</feature>
<gene>
    <name evidence="3" type="ORF">DW811_04805</name>
</gene>
<dbReference type="Proteomes" id="UP000284794">
    <property type="component" value="Unassembled WGS sequence"/>
</dbReference>
<dbReference type="Pfam" id="PF13524">
    <property type="entry name" value="Glyco_trans_1_2"/>
    <property type="match status" value="1"/>
</dbReference>
<evidence type="ECO:0000313" key="4">
    <source>
        <dbReference type="Proteomes" id="UP000284794"/>
    </source>
</evidence>
<dbReference type="EMBL" id="QSIS01000004">
    <property type="protein sequence ID" value="RHD09837.1"/>
    <property type="molecule type" value="Genomic_DNA"/>
</dbReference>
<dbReference type="Pfam" id="PF12996">
    <property type="entry name" value="DUF3880"/>
    <property type="match status" value="1"/>
</dbReference>